<feature type="compositionally biased region" description="Gly residues" evidence="1">
    <location>
        <begin position="124"/>
        <end position="133"/>
    </location>
</feature>
<evidence type="ECO:0000256" key="1">
    <source>
        <dbReference type="SAM" id="MobiDB-lite"/>
    </source>
</evidence>
<name>A0A1M6TXF1_9ACTN</name>
<feature type="region of interest" description="Disordered" evidence="1">
    <location>
        <begin position="110"/>
        <end position="139"/>
    </location>
</feature>
<protein>
    <recommendedName>
        <fullName evidence="4">VWFA domain-containing protein</fullName>
    </recommendedName>
</protein>
<dbReference type="STRING" id="758803.SAMN05421803_12527"/>
<gene>
    <name evidence="2" type="ORF">SAMN05421803_12527</name>
</gene>
<reference evidence="2 3" key="1">
    <citation type="submission" date="2016-11" db="EMBL/GenBank/DDBJ databases">
        <authorList>
            <person name="Jaros S."/>
            <person name="Januszkiewicz K."/>
            <person name="Wedrychowicz H."/>
        </authorList>
    </citation>
    <scope>NUCLEOTIDE SEQUENCE [LARGE SCALE GENOMIC DNA]</scope>
    <source>
        <strain evidence="2 3">CGMCC 4.5723</strain>
    </source>
</reference>
<dbReference type="CDD" id="cd00198">
    <property type="entry name" value="vWFA"/>
    <property type="match status" value="1"/>
</dbReference>
<proteinExistence type="predicted"/>
<keyword evidence="3" id="KW-1185">Reference proteome</keyword>
<evidence type="ECO:0000313" key="3">
    <source>
        <dbReference type="Proteomes" id="UP000184452"/>
    </source>
</evidence>
<dbReference type="SUPFAM" id="SSF53300">
    <property type="entry name" value="vWA-like"/>
    <property type="match status" value="1"/>
</dbReference>
<dbReference type="EMBL" id="FQZK01000025">
    <property type="protein sequence ID" value="SHK61647.1"/>
    <property type="molecule type" value="Genomic_DNA"/>
</dbReference>
<dbReference type="Proteomes" id="UP000184452">
    <property type="component" value="Unassembled WGS sequence"/>
</dbReference>
<dbReference type="Gene3D" id="3.40.50.410">
    <property type="entry name" value="von Willebrand factor, type A domain"/>
    <property type="match status" value="1"/>
</dbReference>
<sequence>MRFRYRAYMGGPDPLAEPDPPPEEAVGAARALLGLIADAPDPDGALVAVEKAVARYAEGDRSALEGLEPPGPLLGRVLGADARGLWDRLDRADHGLSPRELRRLAEVALGEAREAPRPGRHAGGRPGAPGGDPTGRDVRYRADRPLDAVATLRRAMLRRAADPADTAALHAGDLRSAETEPSGGLAVSLLVDLSHSMAARSLHEAAVRTALALDALVRRHPGDRVQWVGFGDTARETGPAELVAHPWGRVPGTNLHHALRLARGHRRAHPGLAHRILVVTDGEPTAHLGRDGDARFSWPAGPRTVEATVAELDAVLRDGSRVTFFLLSDDPRLRAFRDLVVRRRGVDAVEADADALAPLLLDAYLGRRPWPRT</sequence>
<dbReference type="InterPro" id="IPR036465">
    <property type="entry name" value="vWFA_dom_sf"/>
</dbReference>
<dbReference type="RefSeq" id="WP_073383320.1">
    <property type="nucleotide sequence ID" value="NZ_FQZK01000025.1"/>
</dbReference>
<dbReference type="OrthoDB" id="9766126at2"/>
<dbReference type="AlphaFoldDB" id="A0A1M6TXF1"/>
<evidence type="ECO:0000313" key="2">
    <source>
        <dbReference type="EMBL" id="SHK61647.1"/>
    </source>
</evidence>
<organism evidence="2 3">
    <name type="scientific">Nocardiopsis flavescens</name>
    <dbReference type="NCBI Taxonomy" id="758803"/>
    <lineage>
        <taxon>Bacteria</taxon>
        <taxon>Bacillati</taxon>
        <taxon>Actinomycetota</taxon>
        <taxon>Actinomycetes</taxon>
        <taxon>Streptosporangiales</taxon>
        <taxon>Nocardiopsidaceae</taxon>
        <taxon>Nocardiopsis</taxon>
    </lineage>
</organism>
<accession>A0A1M6TXF1</accession>
<evidence type="ECO:0008006" key="4">
    <source>
        <dbReference type="Google" id="ProtNLM"/>
    </source>
</evidence>